<organism evidence="1 2">
    <name type="scientific">Trichormus variabilis (strain ATCC 29413 / PCC 7937)</name>
    <name type="common">Anabaena variabilis</name>
    <dbReference type="NCBI Taxonomy" id="240292"/>
    <lineage>
        <taxon>Bacteria</taxon>
        <taxon>Bacillati</taxon>
        <taxon>Cyanobacteriota</taxon>
        <taxon>Cyanophyceae</taxon>
        <taxon>Nostocales</taxon>
        <taxon>Nostocaceae</taxon>
        <taxon>Trichormus</taxon>
    </lineage>
</organism>
<name>Q3M6F0_TRIV2</name>
<dbReference type="KEGG" id="ava:Ava_3831"/>
<evidence type="ECO:0000313" key="1">
    <source>
        <dbReference type="EMBL" id="ABA23436.1"/>
    </source>
</evidence>
<reference evidence="2" key="1">
    <citation type="journal article" date="2014" name="Stand. Genomic Sci.">
        <title>Complete genome sequence of Anabaena variabilis ATCC 29413.</title>
        <authorList>
            <person name="Thiel T."/>
            <person name="Pratte B.S."/>
            <person name="Zhong J."/>
            <person name="Goodwin L."/>
            <person name="Copeland A."/>
            <person name="Lucas S."/>
            <person name="Han C."/>
            <person name="Pitluck S."/>
            <person name="Land M.L."/>
            <person name="Kyrpides N.C."/>
            <person name="Woyke T."/>
        </authorList>
    </citation>
    <scope>NUCLEOTIDE SEQUENCE [LARGE SCALE GENOMIC DNA]</scope>
    <source>
        <strain evidence="2">ATCC 29413 / PCC 7937</strain>
    </source>
</reference>
<dbReference type="HOGENOM" id="CLU_200482_0_0_3"/>
<gene>
    <name evidence="1" type="ordered locus">Ava_3831</name>
</gene>
<sequence length="78" mass="8554">MGKLPEFWLMSDSINSLRTLSQTICHDCAFHTKVEGAIACVHPEELGVNFAVVTFCNSFQPSQEIDSPCVTFGSDDAE</sequence>
<dbReference type="Proteomes" id="UP000002533">
    <property type="component" value="Chromosome"/>
</dbReference>
<dbReference type="eggNOG" id="ENOG5032A6Q">
    <property type="taxonomic scope" value="Bacteria"/>
</dbReference>
<evidence type="ECO:0000313" key="2">
    <source>
        <dbReference type="Proteomes" id="UP000002533"/>
    </source>
</evidence>
<accession>Q3M6F0</accession>
<dbReference type="EMBL" id="CP000117">
    <property type="protein sequence ID" value="ABA23436.1"/>
    <property type="molecule type" value="Genomic_DNA"/>
</dbReference>
<protein>
    <submittedName>
        <fullName evidence="1">Uncharacterized protein</fullName>
    </submittedName>
</protein>
<dbReference type="AlphaFoldDB" id="Q3M6F0"/>
<proteinExistence type="predicted"/>